<dbReference type="Pfam" id="PF01326">
    <property type="entry name" value="PPDK_N"/>
    <property type="match status" value="1"/>
</dbReference>
<feature type="binding site" evidence="14">
    <location>
        <position position="803"/>
    </location>
    <ligand>
        <name>substrate</name>
    </ligand>
</feature>
<dbReference type="GO" id="GO:0005524">
    <property type="term" value="F:ATP binding"/>
    <property type="evidence" value="ECO:0007669"/>
    <property type="project" value="UniProtKB-UniRule"/>
</dbReference>
<feature type="domain" description="PEP-utilising enzyme mobile" evidence="16">
    <location>
        <begin position="460"/>
        <end position="539"/>
    </location>
</feature>
<evidence type="ECO:0000256" key="4">
    <source>
        <dbReference type="ARBA" id="ARBA00011994"/>
    </source>
</evidence>
<evidence type="ECO:0000256" key="13">
    <source>
        <dbReference type="PIRSR" id="PIRSR000853-1"/>
    </source>
</evidence>
<keyword evidence="10" id="KW-0067">ATP-binding</keyword>
<dbReference type="Gene3D" id="1.20.80.30">
    <property type="match status" value="1"/>
</dbReference>
<evidence type="ECO:0000256" key="11">
    <source>
        <dbReference type="ARBA" id="ARBA00022842"/>
    </source>
</evidence>
<organism evidence="19 20">
    <name type="scientific">Candidatus Accumulibacter adjunctus</name>
    <dbReference type="NCBI Taxonomy" id="1454001"/>
    <lineage>
        <taxon>Bacteria</taxon>
        <taxon>Pseudomonadati</taxon>
        <taxon>Pseudomonadota</taxon>
        <taxon>Betaproteobacteria</taxon>
        <taxon>Candidatus Accumulibacter</taxon>
    </lineage>
</organism>
<evidence type="ECO:0000256" key="5">
    <source>
        <dbReference type="ARBA" id="ARBA00020138"/>
    </source>
</evidence>
<feature type="domain" description="Pyruvate phosphate dikinase AMP/ATP-binding" evidence="17">
    <location>
        <begin position="24"/>
        <end position="392"/>
    </location>
</feature>
<dbReference type="PROSITE" id="PS00742">
    <property type="entry name" value="PEP_ENZYMES_2"/>
    <property type="match status" value="1"/>
</dbReference>
<dbReference type="Gene3D" id="3.50.30.10">
    <property type="entry name" value="Phosphohistidine domain"/>
    <property type="match status" value="1"/>
</dbReference>
<evidence type="ECO:0000256" key="14">
    <source>
        <dbReference type="PIRSR" id="PIRSR000853-2"/>
    </source>
</evidence>
<dbReference type="STRING" id="1454001.AW08_01070"/>
<evidence type="ECO:0000313" key="19">
    <source>
        <dbReference type="EMBL" id="EXI68758.1"/>
    </source>
</evidence>
<dbReference type="PROSITE" id="PS00370">
    <property type="entry name" value="PEP_ENZYMES_PHOS_SITE"/>
    <property type="match status" value="1"/>
</dbReference>
<keyword evidence="20" id="KW-1185">Reference proteome</keyword>
<feature type="binding site" evidence="14">
    <location>
        <position position="780"/>
    </location>
    <ligand>
        <name>substrate</name>
    </ligand>
</feature>
<dbReference type="AlphaFoldDB" id="A0A011MFZ2"/>
<feature type="binding site" evidence="15">
    <location>
        <position position="780"/>
    </location>
    <ligand>
        <name>Mg(2+)</name>
        <dbReference type="ChEBI" id="CHEBI:18420"/>
    </ligand>
</feature>
<dbReference type="EC" id="2.7.9.1" evidence="4 12"/>
<reference evidence="19" key="1">
    <citation type="submission" date="2014-02" db="EMBL/GenBank/DDBJ databases">
        <title>Expanding our view of genomic diversity in Candidatus Accumulibacter clades.</title>
        <authorList>
            <person name="Skennerton C.T."/>
            <person name="Barr J.J."/>
            <person name="Slater F.R."/>
            <person name="Bond P.L."/>
            <person name="Tyson G.W."/>
        </authorList>
    </citation>
    <scope>NUCLEOTIDE SEQUENCE [LARGE SCALE GENOMIC DNA]</scope>
</reference>
<dbReference type="InterPro" id="IPR002192">
    <property type="entry name" value="PPDK_AMP/ATP-bd"/>
</dbReference>
<evidence type="ECO:0000256" key="3">
    <source>
        <dbReference type="ARBA" id="ARBA00007837"/>
    </source>
</evidence>
<dbReference type="GO" id="GO:0016301">
    <property type="term" value="F:kinase activity"/>
    <property type="evidence" value="ECO:0007669"/>
    <property type="project" value="UniProtKB-UniRule"/>
</dbReference>
<dbReference type="Gene3D" id="1.10.189.10">
    <property type="entry name" value="Pyruvate Phosphate Dikinase, domain 2"/>
    <property type="match status" value="1"/>
</dbReference>
<dbReference type="Pfam" id="PF00391">
    <property type="entry name" value="PEP-utilizers"/>
    <property type="match status" value="1"/>
</dbReference>
<dbReference type="InterPro" id="IPR008279">
    <property type="entry name" value="PEP-util_enz_mobile_dom"/>
</dbReference>
<evidence type="ECO:0000259" key="16">
    <source>
        <dbReference type="Pfam" id="PF00391"/>
    </source>
</evidence>
<dbReference type="InterPro" id="IPR010121">
    <property type="entry name" value="Pyruvate_phosphate_dikinase"/>
</dbReference>
<dbReference type="PANTHER" id="PTHR22931:SF9">
    <property type="entry name" value="PYRUVATE, PHOSPHATE DIKINASE 1, CHLOROPLASTIC"/>
    <property type="match status" value="1"/>
</dbReference>
<comment type="function">
    <text evidence="2">Catalyzes the reversible phosphorylation of pyruvate and phosphate.</text>
</comment>
<evidence type="ECO:0000256" key="1">
    <source>
        <dbReference type="ARBA" id="ARBA00001946"/>
    </source>
</evidence>
<evidence type="ECO:0000256" key="7">
    <source>
        <dbReference type="ARBA" id="ARBA00022723"/>
    </source>
</evidence>
<gene>
    <name evidence="19" type="primary">ppdK</name>
    <name evidence="19" type="ORF">AW08_01070</name>
</gene>
<evidence type="ECO:0000256" key="8">
    <source>
        <dbReference type="ARBA" id="ARBA00022741"/>
    </source>
</evidence>
<evidence type="ECO:0000256" key="12">
    <source>
        <dbReference type="PIRNR" id="PIRNR000853"/>
    </source>
</evidence>
<dbReference type="GO" id="GO:0046872">
    <property type="term" value="F:metal ion binding"/>
    <property type="evidence" value="ECO:0007669"/>
    <property type="project" value="UniProtKB-UniRule"/>
</dbReference>
<keyword evidence="8" id="KW-0547">Nucleotide-binding</keyword>
<dbReference type="PIRSF" id="PIRSF000853">
    <property type="entry name" value="PPDK"/>
    <property type="match status" value="1"/>
</dbReference>
<feature type="binding site" evidence="14">
    <location>
        <position position="597"/>
    </location>
    <ligand>
        <name>substrate</name>
    </ligand>
</feature>
<dbReference type="PANTHER" id="PTHR22931">
    <property type="entry name" value="PHOSPHOENOLPYRUVATE DIKINASE-RELATED"/>
    <property type="match status" value="1"/>
</dbReference>
<protein>
    <recommendedName>
        <fullName evidence="5 12">Pyruvate, phosphate dikinase</fullName>
        <ecNumber evidence="4 12">2.7.9.1</ecNumber>
    </recommendedName>
</protein>
<keyword evidence="7 15" id="KW-0479">Metal-binding</keyword>
<comment type="catalytic activity">
    <reaction evidence="12">
        <text>pyruvate + phosphate + ATP = phosphoenolpyruvate + AMP + diphosphate + H(+)</text>
        <dbReference type="Rhea" id="RHEA:10756"/>
        <dbReference type="ChEBI" id="CHEBI:15361"/>
        <dbReference type="ChEBI" id="CHEBI:15378"/>
        <dbReference type="ChEBI" id="CHEBI:30616"/>
        <dbReference type="ChEBI" id="CHEBI:33019"/>
        <dbReference type="ChEBI" id="CHEBI:43474"/>
        <dbReference type="ChEBI" id="CHEBI:58702"/>
        <dbReference type="ChEBI" id="CHEBI:456215"/>
        <dbReference type="EC" id="2.7.9.1"/>
    </reaction>
</comment>
<evidence type="ECO:0000313" key="20">
    <source>
        <dbReference type="Proteomes" id="UP000020218"/>
    </source>
</evidence>
<dbReference type="SUPFAM" id="SSF52009">
    <property type="entry name" value="Phosphohistidine domain"/>
    <property type="match status" value="1"/>
</dbReference>
<dbReference type="NCBIfam" id="TIGR01828">
    <property type="entry name" value="pyru_phos_dikin"/>
    <property type="match status" value="1"/>
</dbReference>
<feature type="binding site" evidence="14">
    <location>
        <position position="653"/>
    </location>
    <ligand>
        <name>substrate</name>
    </ligand>
</feature>
<dbReference type="Gene3D" id="3.30.1490.20">
    <property type="entry name" value="ATP-grasp fold, A domain"/>
    <property type="match status" value="1"/>
</dbReference>
<dbReference type="InterPro" id="IPR036637">
    <property type="entry name" value="Phosphohistidine_dom_sf"/>
</dbReference>
<dbReference type="InterPro" id="IPR018274">
    <property type="entry name" value="PEP_util_AS"/>
</dbReference>
<evidence type="ECO:0000256" key="6">
    <source>
        <dbReference type="ARBA" id="ARBA00022679"/>
    </source>
</evidence>
<evidence type="ECO:0000256" key="15">
    <source>
        <dbReference type="PIRSR" id="PIRSR000853-3"/>
    </source>
</evidence>
<keyword evidence="11 15" id="KW-0460">Magnesium</keyword>
<name>A0A011MFZ2_9PROT</name>
<dbReference type="SUPFAM" id="SSF56059">
    <property type="entry name" value="Glutathione synthetase ATP-binding domain-like"/>
    <property type="match status" value="1"/>
</dbReference>
<dbReference type="EMBL" id="JFAX01000004">
    <property type="protein sequence ID" value="EXI68758.1"/>
    <property type="molecule type" value="Genomic_DNA"/>
</dbReference>
<feature type="binding site" evidence="14">
    <location>
        <position position="804"/>
    </location>
    <ligand>
        <name>substrate</name>
    </ligand>
</feature>
<comment type="cofactor">
    <cofactor evidence="1 12 15">
        <name>Mg(2+)</name>
        <dbReference type="ChEBI" id="CHEBI:18420"/>
    </cofactor>
</comment>
<dbReference type="SUPFAM" id="SSF51621">
    <property type="entry name" value="Phosphoenolpyruvate/pyruvate domain"/>
    <property type="match status" value="1"/>
</dbReference>
<keyword evidence="6 19" id="KW-0808">Transferase</keyword>
<dbReference type="GO" id="GO:0050242">
    <property type="term" value="F:pyruvate, phosphate dikinase activity"/>
    <property type="evidence" value="ECO:0007669"/>
    <property type="project" value="UniProtKB-UniRule"/>
</dbReference>
<keyword evidence="19" id="KW-0670">Pyruvate</keyword>
<comment type="caution">
    <text evidence="19">The sequence shown here is derived from an EMBL/GenBank/DDBJ whole genome shotgun (WGS) entry which is preliminary data.</text>
</comment>
<feature type="domain" description="PEP-utilising enzyme C-terminal" evidence="18">
    <location>
        <begin position="555"/>
        <end position="904"/>
    </location>
</feature>
<keyword evidence="9" id="KW-0418">Kinase</keyword>
<dbReference type="InterPro" id="IPR015813">
    <property type="entry name" value="Pyrv/PenolPyrv_kinase-like_dom"/>
</dbReference>
<dbReference type="Gene3D" id="3.30.470.20">
    <property type="entry name" value="ATP-grasp fold, B domain"/>
    <property type="match status" value="1"/>
</dbReference>
<dbReference type="Proteomes" id="UP000020218">
    <property type="component" value="Unassembled WGS sequence"/>
</dbReference>
<dbReference type="InterPro" id="IPR040442">
    <property type="entry name" value="Pyrv_kinase-like_dom_sf"/>
</dbReference>
<dbReference type="InterPro" id="IPR023151">
    <property type="entry name" value="PEP_util_CS"/>
</dbReference>
<accession>A0A011MFZ2</accession>
<feature type="binding site" evidence="14">
    <location>
        <position position="802"/>
    </location>
    <ligand>
        <name>substrate</name>
    </ligand>
</feature>
<feature type="binding site" evidence="15">
    <location>
        <position position="804"/>
    </location>
    <ligand>
        <name>Mg(2+)</name>
        <dbReference type="ChEBI" id="CHEBI:18420"/>
    </ligand>
</feature>
<dbReference type="Gene3D" id="3.20.20.60">
    <property type="entry name" value="Phosphoenolpyruvate-binding domains"/>
    <property type="match status" value="1"/>
</dbReference>
<evidence type="ECO:0000256" key="9">
    <source>
        <dbReference type="ARBA" id="ARBA00022777"/>
    </source>
</evidence>
<evidence type="ECO:0000256" key="10">
    <source>
        <dbReference type="ARBA" id="ARBA00022840"/>
    </source>
</evidence>
<sequence>MTTASKNVYVFGAARTDGDAKMKNLLGGKGANLAEMCRLGIAVPPGFTISTEVCTVYTDQGQDAVLKLIDAEVRAGVAFVEQEMGKKFGDSSDPLLLSVRSGSRASMPGMMDTILNLGLNDEAVEGLARKANNERFAWDSYRRFIQMYGDVVMGLKPVSKEDHDPFEVVIDMVKEKKGVQLDTELDTADLKELVTRFKGLIRARVGREFPSDPWEQLWGSVMAVFQSWNNDRAKVYRELNDIPESWGTAVNVQAMVFGNLGENSGTGVAFTRDASTGEDLFNGEFLINAQGEDVVAGIRTPQQVTLEGSRRWAQLAMVSEDERRARFPSLEELMPEIYQQLLQAETKLERHYADMQDVEFTIQEGRLWMLQTRNGKRTGAAMVRIAMEMLRQGIIDEKEALHRVNPERLNELLHPVFDPVAIRKARVIAHGLPASPGAATGQIVFFADEAEEWVRKGRTVILVRQETSPEDLRGMSVAKGILTARGGMTSHAAVVARGMGKCCVSGAGAVHVDYHARTMSVGSETWKEGEWLSLDGSTGDVFLGQVPTKEAELTGDFGALMELADRHRRLGVRANADTPEDAKVARNFGAKGIGLCRTEHMFFEGDRIKAVREMILADDETGRRKALAKLLPMQRGDFEGLFREMNGLAVTIRLLDPPLHEFVPHDEENQRVMAHEMNLPLAVIKMRVEDLHEFNPMMGHRGCRLGITYPEITEMQTRAILEAGLNMKAKGIEVKAEIMIPLVGTVREFNAQAKVIRATAAAVFAERGEKLDYMLGTMIETPRAALIADSIGQQAEFFSFGTNDLTQMTMGFSRDDAGKFLPSYLKDGMYERDPFQSIDQKGVGLLVRMAVEKGRSVRPGIKLGVCGEHGGDPASVDFFHRAGLDYVSCSPFRVPIARLAAAQAAIDNPA</sequence>
<dbReference type="PATRIC" id="fig|1454001.3.peg.1015"/>
<dbReference type="InterPro" id="IPR013815">
    <property type="entry name" value="ATP_grasp_subdomain_1"/>
</dbReference>
<evidence type="ECO:0000259" key="17">
    <source>
        <dbReference type="Pfam" id="PF01326"/>
    </source>
</evidence>
<proteinExistence type="inferred from homology"/>
<dbReference type="Pfam" id="PF02896">
    <property type="entry name" value="PEP-utilizers_C"/>
    <property type="match status" value="1"/>
</dbReference>
<feature type="active site" description="Proton donor" evidence="13">
    <location>
        <position position="866"/>
    </location>
</feature>
<feature type="active site" description="Tele-phosphohistidine intermediate" evidence="13">
    <location>
        <position position="491"/>
    </location>
</feature>
<comment type="similarity">
    <text evidence="3 12">Belongs to the PEP-utilizing enzyme family.</text>
</comment>
<evidence type="ECO:0000259" key="18">
    <source>
        <dbReference type="Pfam" id="PF02896"/>
    </source>
</evidence>
<dbReference type="InterPro" id="IPR000121">
    <property type="entry name" value="PEP_util_C"/>
</dbReference>
<evidence type="ECO:0000256" key="2">
    <source>
        <dbReference type="ARBA" id="ARBA00003144"/>
    </source>
</evidence>
<feature type="binding site" evidence="14">
    <location>
        <position position="801"/>
    </location>
    <ligand>
        <name>substrate</name>
    </ligand>
</feature>